<gene>
    <name evidence="1" type="ORF">TW77_05020</name>
</gene>
<keyword evidence="2" id="KW-1185">Reference proteome</keyword>
<dbReference type="PATRIC" id="fig|43658.5.peg.1046"/>
<sequence>MNIQGMGQNFAVTNTNQYNTAGKSQVSAYQQTDAAKTSPGGQAEQTIDMHNISPNQYNALVRSGVADLAVPMVLPGGRVHLDGQQAQMGDVKTDYIGQIEQSIEFSESIGDVGQVDFLKERLAVVRALHGQSYMPSEASEGLNVTA</sequence>
<evidence type="ECO:0000313" key="1">
    <source>
        <dbReference type="EMBL" id="KJZ11598.1"/>
    </source>
</evidence>
<dbReference type="AlphaFoldDB" id="A0A0F4QV96"/>
<dbReference type="OrthoDB" id="6401881at2"/>
<dbReference type="Proteomes" id="UP000033452">
    <property type="component" value="Unassembled WGS sequence"/>
</dbReference>
<organism evidence="1 2">
    <name type="scientific">Pseudoalteromonas rubra</name>
    <dbReference type="NCBI Taxonomy" id="43658"/>
    <lineage>
        <taxon>Bacteria</taxon>
        <taxon>Pseudomonadati</taxon>
        <taxon>Pseudomonadota</taxon>
        <taxon>Gammaproteobacteria</taxon>
        <taxon>Alteromonadales</taxon>
        <taxon>Pseudoalteromonadaceae</taxon>
        <taxon>Pseudoalteromonas</taxon>
    </lineage>
</organism>
<evidence type="ECO:0000313" key="2">
    <source>
        <dbReference type="Proteomes" id="UP000033452"/>
    </source>
</evidence>
<protein>
    <submittedName>
        <fullName evidence="1">Uncharacterized protein</fullName>
    </submittedName>
</protein>
<reference evidence="1 2" key="1">
    <citation type="journal article" date="2015" name="BMC Genomics">
        <title>Genome mining reveals unlocked bioactive potential of marine Gram-negative bacteria.</title>
        <authorList>
            <person name="Machado H."/>
            <person name="Sonnenschein E.C."/>
            <person name="Melchiorsen J."/>
            <person name="Gram L."/>
        </authorList>
    </citation>
    <scope>NUCLEOTIDE SEQUENCE [LARGE SCALE GENOMIC DNA]</scope>
    <source>
        <strain evidence="1 2">S2471</strain>
    </source>
</reference>
<accession>A0A0F4QV96</accession>
<name>A0A0F4QV96_9GAMM</name>
<dbReference type="RefSeq" id="WP_046003876.1">
    <property type="nucleotide sequence ID" value="NZ_JXYA01000009.1"/>
</dbReference>
<proteinExistence type="predicted"/>
<comment type="caution">
    <text evidence="1">The sequence shown here is derived from an EMBL/GenBank/DDBJ whole genome shotgun (WGS) entry which is preliminary data.</text>
</comment>
<dbReference type="EMBL" id="JXYA01000009">
    <property type="protein sequence ID" value="KJZ11598.1"/>
    <property type="molecule type" value="Genomic_DNA"/>
</dbReference>